<keyword evidence="2" id="KW-1185">Reference proteome</keyword>
<organism evidence="1 2">
    <name type="scientific">Nonomuraea muscovyensis</name>
    <dbReference type="NCBI Taxonomy" id="1124761"/>
    <lineage>
        <taxon>Bacteria</taxon>
        <taxon>Bacillati</taxon>
        <taxon>Actinomycetota</taxon>
        <taxon>Actinomycetes</taxon>
        <taxon>Streptosporangiales</taxon>
        <taxon>Streptosporangiaceae</taxon>
        <taxon>Nonomuraea</taxon>
    </lineage>
</organism>
<comment type="caution">
    <text evidence="1">The sequence shown here is derived from an EMBL/GenBank/DDBJ whole genome shotgun (WGS) entry which is preliminary data.</text>
</comment>
<dbReference type="EMBL" id="JACHJB010000001">
    <property type="protein sequence ID" value="MBB6346411.1"/>
    <property type="molecule type" value="Genomic_DNA"/>
</dbReference>
<protein>
    <submittedName>
        <fullName evidence="1">Uncharacterized protein</fullName>
    </submittedName>
</protein>
<dbReference type="AlphaFoldDB" id="A0A7X0C2D3"/>
<evidence type="ECO:0000313" key="2">
    <source>
        <dbReference type="Proteomes" id="UP000583800"/>
    </source>
</evidence>
<accession>A0A7X0C2D3</accession>
<dbReference type="Proteomes" id="UP000583800">
    <property type="component" value="Unassembled WGS sequence"/>
</dbReference>
<proteinExistence type="predicted"/>
<gene>
    <name evidence="1" type="ORF">FHU36_002920</name>
</gene>
<sequence length="268" mass="30697">MDSVTLHTAARRYLMERYDELTDKYAALPNEGRSAFGYKYRPEAWRIFPRYNVIAAILEHVERLDPDRLPEFSDLVDALSEAADTAQSPFTQPASNKTEAKAMAEERRLFQSTLQAWVARADFPVEPLPYRRVLMPAESFERQKQLEQRWGLVGRSWYPMLAEPNPPDVLVLTEVSMWDEQGLAQVRAAVRDMSGGRVTELREYGADYLVDVEMLEPQYTGAEGVWSDDTLTWIAFASHEGTVAFGGQLATALEAKWTELDRWRWSPN</sequence>
<evidence type="ECO:0000313" key="1">
    <source>
        <dbReference type="EMBL" id="MBB6346411.1"/>
    </source>
</evidence>
<dbReference type="RefSeq" id="WP_185084193.1">
    <property type="nucleotide sequence ID" value="NZ_JACHJB010000001.1"/>
</dbReference>
<name>A0A7X0C2D3_9ACTN</name>
<reference evidence="1 2" key="1">
    <citation type="submission" date="2020-08" db="EMBL/GenBank/DDBJ databases">
        <title>Sequencing the genomes of 1000 actinobacteria strains.</title>
        <authorList>
            <person name="Klenk H.-P."/>
        </authorList>
    </citation>
    <scope>NUCLEOTIDE SEQUENCE [LARGE SCALE GENOMIC DNA]</scope>
    <source>
        <strain evidence="1 2">DSM 45913</strain>
    </source>
</reference>